<proteinExistence type="inferred from homology"/>
<dbReference type="Proteomes" id="UP001321473">
    <property type="component" value="Unassembled WGS sequence"/>
</dbReference>
<dbReference type="Pfam" id="PF00685">
    <property type="entry name" value="Sulfotransfer_1"/>
    <property type="match status" value="1"/>
</dbReference>
<name>A0AAQ4FQL4_AMBAM</name>
<dbReference type="AlphaFoldDB" id="A0AAQ4FQL4"/>
<keyword evidence="5" id="KW-1185">Reference proteome</keyword>
<dbReference type="InterPro" id="IPR000863">
    <property type="entry name" value="Sulfotransferase_dom"/>
</dbReference>
<evidence type="ECO:0000259" key="3">
    <source>
        <dbReference type="Pfam" id="PF00685"/>
    </source>
</evidence>
<dbReference type="GO" id="GO:0008146">
    <property type="term" value="F:sulfotransferase activity"/>
    <property type="evidence" value="ECO:0007669"/>
    <property type="project" value="InterPro"/>
</dbReference>
<accession>A0AAQ4FQL4</accession>
<gene>
    <name evidence="4" type="ORF">V5799_021258</name>
</gene>
<reference evidence="4 5" key="1">
    <citation type="journal article" date="2023" name="Arcadia Sci">
        <title>De novo assembly of a long-read Amblyomma americanum tick genome.</title>
        <authorList>
            <person name="Chou S."/>
            <person name="Poskanzer K.E."/>
            <person name="Rollins M."/>
            <person name="Thuy-Boun P.S."/>
        </authorList>
    </citation>
    <scope>NUCLEOTIDE SEQUENCE [LARGE SCALE GENOMIC DNA]</scope>
    <source>
        <strain evidence="4">F_SG_1</strain>
        <tissue evidence="4">Salivary glands</tissue>
    </source>
</reference>
<dbReference type="SUPFAM" id="SSF52540">
    <property type="entry name" value="P-loop containing nucleoside triphosphate hydrolases"/>
    <property type="match status" value="1"/>
</dbReference>
<evidence type="ECO:0000256" key="2">
    <source>
        <dbReference type="ARBA" id="ARBA00022679"/>
    </source>
</evidence>
<organism evidence="4 5">
    <name type="scientific">Amblyomma americanum</name>
    <name type="common">Lone star tick</name>
    <dbReference type="NCBI Taxonomy" id="6943"/>
    <lineage>
        <taxon>Eukaryota</taxon>
        <taxon>Metazoa</taxon>
        <taxon>Ecdysozoa</taxon>
        <taxon>Arthropoda</taxon>
        <taxon>Chelicerata</taxon>
        <taxon>Arachnida</taxon>
        <taxon>Acari</taxon>
        <taxon>Parasitiformes</taxon>
        <taxon>Ixodida</taxon>
        <taxon>Ixodoidea</taxon>
        <taxon>Ixodidae</taxon>
        <taxon>Amblyomminae</taxon>
        <taxon>Amblyomma</taxon>
    </lineage>
</organism>
<dbReference type="Gene3D" id="3.40.50.300">
    <property type="entry name" value="P-loop containing nucleotide triphosphate hydrolases"/>
    <property type="match status" value="1"/>
</dbReference>
<evidence type="ECO:0000256" key="1">
    <source>
        <dbReference type="ARBA" id="ARBA00005771"/>
    </source>
</evidence>
<dbReference type="PANTHER" id="PTHR11783">
    <property type="entry name" value="SULFOTRANSFERASE SULT"/>
    <property type="match status" value="1"/>
</dbReference>
<sequence>MLTEGRSVVNYEVDPVVVDGLFFLPLSDPRLAREALSYEPRAGDVVLATFPKSGTTWCQYILWGIHNLHVVQDGVMPTVQDMLKEHFPYIDLLGTSSTVAGRPPPRFIKTHLPADVLHRPGSAAKFVVCLRNPFDVAVSFFHMRYGRRHLTGLPPDYGFDHFLEEFLSGGLVGGEPFRQARSWYERSKEHDNVLLVYYEALKTQPREVVLKLAEFLNSEAASRLSADAGLLDRLLEQTSLKRLRDMTGVENFAEGDFSRQHPTAALFRKGIIGDWRSVFTEDQERRFRDAYDRALGGTDMHAFWAEYVRPRTG</sequence>
<dbReference type="InterPro" id="IPR027417">
    <property type="entry name" value="P-loop_NTPase"/>
</dbReference>
<dbReference type="EMBL" id="JARKHS020000295">
    <property type="protein sequence ID" value="KAK8788965.1"/>
    <property type="molecule type" value="Genomic_DNA"/>
</dbReference>
<comment type="caution">
    <text evidence="4">The sequence shown here is derived from an EMBL/GenBank/DDBJ whole genome shotgun (WGS) entry which is preliminary data.</text>
</comment>
<comment type="similarity">
    <text evidence="1">Belongs to the sulfotransferase 1 family.</text>
</comment>
<evidence type="ECO:0000313" key="5">
    <source>
        <dbReference type="Proteomes" id="UP001321473"/>
    </source>
</evidence>
<feature type="domain" description="Sulfotransferase" evidence="3">
    <location>
        <begin position="44"/>
        <end position="298"/>
    </location>
</feature>
<keyword evidence="2" id="KW-0808">Transferase</keyword>
<protein>
    <recommendedName>
        <fullName evidence="3">Sulfotransferase domain-containing protein</fullName>
    </recommendedName>
</protein>
<evidence type="ECO:0000313" key="4">
    <source>
        <dbReference type="EMBL" id="KAK8788965.1"/>
    </source>
</evidence>